<evidence type="ECO:0000313" key="1">
    <source>
        <dbReference type="EMBL" id="KAI8542848.1"/>
    </source>
</evidence>
<protein>
    <submittedName>
        <fullName evidence="1">Uncharacterized protein</fullName>
    </submittedName>
</protein>
<organism evidence="1 2">
    <name type="scientific">Rhododendron molle</name>
    <name type="common">Chinese azalea</name>
    <name type="synonym">Azalea mollis</name>
    <dbReference type="NCBI Taxonomy" id="49168"/>
    <lineage>
        <taxon>Eukaryota</taxon>
        <taxon>Viridiplantae</taxon>
        <taxon>Streptophyta</taxon>
        <taxon>Embryophyta</taxon>
        <taxon>Tracheophyta</taxon>
        <taxon>Spermatophyta</taxon>
        <taxon>Magnoliopsida</taxon>
        <taxon>eudicotyledons</taxon>
        <taxon>Gunneridae</taxon>
        <taxon>Pentapetalae</taxon>
        <taxon>asterids</taxon>
        <taxon>Ericales</taxon>
        <taxon>Ericaceae</taxon>
        <taxon>Ericoideae</taxon>
        <taxon>Rhodoreae</taxon>
        <taxon>Rhododendron</taxon>
    </lineage>
</organism>
<comment type="caution">
    <text evidence="1">The sequence shown here is derived from an EMBL/GenBank/DDBJ whole genome shotgun (WGS) entry which is preliminary data.</text>
</comment>
<accession>A0ACC0MRB5</accession>
<reference evidence="1" key="1">
    <citation type="submission" date="2022-02" db="EMBL/GenBank/DDBJ databases">
        <title>Plant Genome Project.</title>
        <authorList>
            <person name="Zhang R.-G."/>
        </authorList>
    </citation>
    <scope>NUCLEOTIDE SEQUENCE</scope>
    <source>
        <tissue evidence="1">Leaves</tissue>
    </source>
</reference>
<evidence type="ECO:0000313" key="2">
    <source>
        <dbReference type="Proteomes" id="UP001062846"/>
    </source>
</evidence>
<proteinExistence type="predicted"/>
<keyword evidence="2" id="KW-1185">Reference proteome</keyword>
<name>A0ACC0MRB5_RHOML</name>
<dbReference type="EMBL" id="CM046395">
    <property type="protein sequence ID" value="KAI8542848.1"/>
    <property type="molecule type" value="Genomic_DNA"/>
</dbReference>
<dbReference type="Proteomes" id="UP001062846">
    <property type="component" value="Chromosome 8"/>
</dbReference>
<sequence length="151" mass="16614">MVGAKSSRITPTSPEEPADKRAQHEVGDSNRGRDKETIVIPKEEEEQGGETSGAKTDVKTKAHRSDVLWAPEFRHYAGRLIHHADSAFHNIGIAFGVLQSCILSRDARVVKGCTEDLVGEIAQSLLNIDLGTVGFCLVVPSERRRKREGRQ</sequence>
<gene>
    <name evidence="1" type="ORF">RHMOL_Rhmol08G0171500</name>
</gene>